<feature type="region of interest" description="Disordered" evidence="1">
    <location>
        <begin position="80"/>
        <end position="112"/>
    </location>
</feature>
<sequence length="151" mass="16518">MLKQAAKTWSPWCSAGCTEMTLHPEDGASLSGTEHSRHRAYGRNMLGIKQGTRIGSIQDINPAPGLDVSQLQSLANEVSLGSPAQDGPITAAPGRTRGKKTHYSSTPPDSRQKCFEPRMFQFAEKKGVYLLDAMVARDRRDEGEDVAMEEL</sequence>
<protein>
    <submittedName>
        <fullName evidence="2">Uncharacterized protein</fullName>
    </submittedName>
</protein>
<keyword evidence="3" id="KW-1185">Reference proteome</keyword>
<organism evidence="2 3">
    <name type="scientific">Liparis tanakae</name>
    <name type="common">Tanaka's snailfish</name>
    <dbReference type="NCBI Taxonomy" id="230148"/>
    <lineage>
        <taxon>Eukaryota</taxon>
        <taxon>Metazoa</taxon>
        <taxon>Chordata</taxon>
        <taxon>Craniata</taxon>
        <taxon>Vertebrata</taxon>
        <taxon>Euteleostomi</taxon>
        <taxon>Actinopterygii</taxon>
        <taxon>Neopterygii</taxon>
        <taxon>Teleostei</taxon>
        <taxon>Neoteleostei</taxon>
        <taxon>Acanthomorphata</taxon>
        <taxon>Eupercaria</taxon>
        <taxon>Perciformes</taxon>
        <taxon>Cottioidei</taxon>
        <taxon>Cottales</taxon>
        <taxon>Liparidae</taxon>
        <taxon>Liparis</taxon>
    </lineage>
</organism>
<accession>A0A4Z2GTP9</accession>
<proteinExistence type="predicted"/>
<reference evidence="2 3" key="1">
    <citation type="submission" date="2019-03" db="EMBL/GenBank/DDBJ databases">
        <title>First draft genome of Liparis tanakae, snailfish: a comprehensive survey of snailfish specific genes.</title>
        <authorList>
            <person name="Kim W."/>
            <person name="Song I."/>
            <person name="Jeong J.-H."/>
            <person name="Kim D."/>
            <person name="Kim S."/>
            <person name="Ryu S."/>
            <person name="Song J.Y."/>
            <person name="Lee S.K."/>
        </authorList>
    </citation>
    <scope>NUCLEOTIDE SEQUENCE [LARGE SCALE GENOMIC DNA]</scope>
    <source>
        <tissue evidence="2">Muscle</tissue>
    </source>
</reference>
<evidence type="ECO:0000256" key="1">
    <source>
        <dbReference type="SAM" id="MobiDB-lite"/>
    </source>
</evidence>
<name>A0A4Z2GTP9_9TELE</name>
<dbReference type="AlphaFoldDB" id="A0A4Z2GTP9"/>
<dbReference type="EMBL" id="SRLO01000427">
    <property type="protein sequence ID" value="TNN56505.1"/>
    <property type="molecule type" value="Genomic_DNA"/>
</dbReference>
<comment type="caution">
    <text evidence="2">The sequence shown here is derived from an EMBL/GenBank/DDBJ whole genome shotgun (WGS) entry which is preliminary data.</text>
</comment>
<evidence type="ECO:0000313" key="2">
    <source>
        <dbReference type="EMBL" id="TNN56505.1"/>
    </source>
</evidence>
<dbReference type="Proteomes" id="UP000314294">
    <property type="component" value="Unassembled WGS sequence"/>
</dbReference>
<gene>
    <name evidence="2" type="ORF">EYF80_033302</name>
</gene>
<evidence type="ECO:0000313" key="3">
    <source>
        <dbReference type="Proteomes" id="UP000314294"/>
    </source>
</evidence>